<dbReference type="PANTHER" id="PTHR32196:SF72">
    <property type="entry name" value="RIBOSE IMPORT PERMEASE PROTEIN RBSC"/>
    <property type="match status" value="1"/>
</dbReference>
<dbReference type="CDD" id="cd06579">
    <property type="entry name" value="TM_PBP1_transp_AraH_like"/>
    <property type="match status" value="1"/>
</dbReference>
<reference evidence="7" key="1">
    <citation type="submission" date="2019-08" db="EMBL/GenBank/DDBJ databases">
        <authorList>
            <person name="Kucharzyk K."/>
            <person name="Murdoch R.W."/>
            <person name="Higgins S."/>
            <person name="Loffler F."/>
        </authorList>
    </citation>
    <scope>NUCLEOTIDE SEQUENCE</scope>
</reference>
<accession>A0A644Y3M6</accession>
<dbReference type="AlphaFoldDB" id="A0A644Y3M6"/>
<feature type="transmembrane region" description="Helical" evidence="6">
    <location>
        <begin position="47"/>
        <end position="66"/>
    </location>
</feature>
<dbReference type="GO" id="GO:0005886">
    <property type="term" value="C:plasma membrane"/>
    <property type="evidence" value="ECO:0007669"/>
    <property type="project" value="UniProtKB-SubCell"/>
</dbReference>
<keyword evidence="2" id="KW-1003">Cell membrane</keyword>
<dbReference type="GO" id="GO:0022857">
    <property type="term" value="F:transmembrane transporter activity"/>
    <property type="evidence" value="ECO:0007669"/>
    <property type="project" value="InterPro"/>
</dbReference>
<organism evidence="7">
    <name type="scientific">bioreactor metagenome</name>
    <dbReference type="NCBI Taxonomy" id="1076179"/>
    <lineage>
        <taxon>unclassified sequences</taxon>
        <taxon>metagenomes</taxon>
        <taxon>ecological metagenomes</taxon>
    </lineage>
</organism>
<evidence type="ECO:0000256" key="2">
    <source>
        <dbReference type="ARBA" id="ARBA00022475"/>
    </source>
</evidence>
<evidence type="ECO:0000256" key="3">
    <source>
        <dbReference type="ARBA" id="ARBA00022692"/>
    </source>
</evidence>
<feature type="transmembrane region" description="Helical" evidence="6">
    <location>
        <begin position="295"/>
        <end position="314"/>
    </location>
</feature>
<evidence type="ECO:0000256" key="4">
    <source>
        <dbReference type="ARBA" id="ARBA00022989"/>
    </source>
</evidence>
<evidence type="ECO:0000256" key="6">
    <source>
        <dbReference type="SAM" id="Phobius"/>
    </source>
</evidence>
<gene>
    <name evidence="7" type="primary">rbsC_28</name>
    <name evidence="7" type="ORF">SDC9_69629</name>
</gene>
<feature type="transmembrane region" description="Helical" evidence="6">
    <location>
        <begin position="96"/>
        <end position="116"/>
    </location>
</feature>
<protein>
    <submittedName>
        <fullName evidence="7">Ribose import permease protein RbsC</fullName>
    </submittedName>
</protein>
<feature type="transmembrane region" description="Helical" evidence="6">
    <location>
        <begin position="18"/>
        <end position="35"/>
    </location>
</feature>
<evidence type="ECO:0000256" key="5">
    <source>
        <dbReference type="ARBA" id="ARBA00023136"/>
    </source>
</evidence>
<keyword evidence="4 6" id="KW-1133">Transmembrane helix</keyword>
<feature type="transmembrane region" description="Helical" evidence="6">
    <location>
        <begin position="122"/>
        <end position="142"/>
    </location>
</feature>
<feature type="transmembrane region" description="Helical" evidence="6">
    <location>
        <begin position="256"/>
        <end position="283"/>
    </location>
</feature>
<feature type="transmembrane region" description="Helical" evidence="6">
    <location>
        <begin position="214"/>
        <end position="235"/>
    </location>
</feature>
<dbReference type="PANTHER" id="PTHR32196">
    <property type="entry name" value="ABC TRANSPORTER PERMEASE PROTEIN YPHD-RELATED-RELATED"/>
    <property type="match status" value="1"/>
</dbReference>
<keyword evidence="3 6" id="KW-0812">Transmembrane</keyword>
<proteinExistence type="predicted"/>
<comment type="caution">
    <text evidence="7">The sequence shown here is derived from an EMBL/GenBank/DDBJ whole genome shotgun (WGS) entry which is preliminary data.</text>
</comment>
<evidence type="ECO:0000256" key="1">
    <source>
        <dbReference type="ARBA" id="ARBA00004651"/>
    </source>
</evidence>
<sequence length="331" mass="34977">MQESMLTRFKKSDFMEKISLVIALIVMVALFSFFNKNYATSQNLTNILVACSLMGFVAIAETYLIIANQIDLSAGSVAAFSSVLSAILVKIGITPVLALLLAVLAGCFIGALNAATINHLKLQPFIATLASMSIVRGFAYILCNGKAVGIANASYNKIGSYRIFGILPIPVLLLVALFIILGVVLAKTYFGRSIYVLGGNAYAAKLAGLNPTKIIYKLYILSGGLAALAGALLAARMNSGQPSCADGLEFDAVTAAVLGGAAFTGGTGTILGTLLGMLILQGFNTGLLMLGVQTFWQQVAKGALLVIALTFDYLRKRSRIKKELEESKALR</sequence>
<evidence type="ECO:0000313" key="7">
    <source>
        <dbReference type="EMBL" id="MPM23165.1"/>
    </source>
</evidence>
<keyword evidence="5 6" id="KW-0472">Membrane</keyword>
<dbReference type="EMBL" id="VSSQ01003969">
    <property type="protein sequence ID" value="MPM23165.1"/>
    <property type="molecule type" value="Genomic_DNA"/>
</dbReference>
<name>A0A644Y3M6_9ZZZZ</name>
<comment type="subcellular location">
    <subcellularLocation>
        <location evidence="1">Cell membrane</location>
        <topology evidence="1">Multi-pass membrane protein</topology>
    </subcellularLocation>
</comment>
<feature type="transmembrane region" description="Helical" evidence="6">
    <location>
        <begin position="163"/>
        <end position="186"/>
    </location>
</feature>
<dbReference type="Pfam" id="PF02653">
    <property type="entry name" value="BPD_transp_2"/>
    <property type="match status" value="1"/>
</dbReference>
<feature type="transmembrane region" description="Helical" evidence="6">
    <location>
        <begin position="72"/>
        <end position="89"/>
    </location>
</feature>
<dbReference type="InterPro" id="IPR001851">
    <property type="entry name" value="ABC_transp_permease"/>
</dbReference>